<dbReference type="SUPFAM" id="SSF52218">
    <property type="entry name" value="Flavoproteins"/>
    <property type="match status" value="1"/>
</dbReference>
<proteinExistence type="predicted"/>
<comment type="caution">
    <text evidence="3">The sequence shown here is derived from an EMBL/GenBank/DDBJ whole genome shotgun (WGS) entry which is preliminary data.</text>
</comment>
<reference evidence="3 4" key="1">
    <citation type="submission" date="2018-03" db="EMBL/GenBank/DDBJ databases">
        <title>Genomic Encyclopedia of Type Strains, Phase III (KMG-III): the genomes of soil and plant-associated and newly described type strains.</title>
        <authorList>
            <person name="Whitman W."/>
        </authorList>
    </citation>
    <scope>NUCLEOTIDE SEQUENCE [LARGE SCALE GENOMIC DNA]</scope>
    <source>
        <strain evidence="3 4">CGMCC 1.9313</strain>
    </source>
</reference>
<dbReference type="OrthoDB" id="2146857at2"/>
<dbReference type="InterPro" id="IPR008254">
    <property type="entry name" value="Flavodoxin/NO_synth"/>
</dbReference>
<evidence type="ECO:0000313" key="3">
    <source>
        <dbReference type="EMBL" id="PRY54332.1"/>
    </source>
</evidence>
<feature type="domain" description="Flavodoxin-like" evidence="2">
    <location>
        <begin position="3"/>
        <end position="147"/>
    </location>
</feature>
<dbReference type="GO" id="GO:0006783">
    <property type="term" value="P:heme biosynthetic process"/>
    <property type="evidence" value="ECO:0007669"/>
    <property type="project" value="TreeGrafter"/>
</dbReference>
<dbReference type="InterPro" id="IPR029039">
    <property type="entry name" value="Flavoprotein-like_sf"/>
</dbReference>
<evidence type="ECO:0000259" key="2">
    <source>
        <dbReference type="PROSITE" id="PS50902"/>
    </source>
</evidence>
<dbReference type="EMBL" id="PVTH01000002">
    <property type="protein sequence ID" value="PRY54332.1"/>
    <property type="molecule type" value="Genomic_DNA"/>
</dbReference>
<dbReference type="InterPro" id="IPR052200">
    <property type="entry name" value="Protoporphyrinogen_IX_DH"/>
</dbReference>
<dbReference type="PANTHER" id="PTHR38030">
    <property type="entry name" value="PROTOPORPHYRINOGEN IX DEHYDROGENASE [MENAQUINONE]"/>
    <property type="match status" value="1"/>
</dbReference>
<dbReference type="AlphaFoldDB" id="A0A2T0U8X9"/>
<comment type="cofactor">
    <cofactor evidence="1">
        <name>FMN</name>
        <dbReference type="ChEBI" id="CHEBI:58210"/>
    </cofactor>
</comment>
<dbReference type="Pfam" id="PF12724">
    <property type="entry name" value="Flavodoxin_5"/>
    <property type="match status" value="1"/>
</dbReference>
<dbReference type="GO" id="GO:0010181">
    <property type="term" value="F:FMN binding"/>
    <property type="evidence" value="ECO:0007669"/>
    <property type="project" value="InterPro"/>
</dbReference>
<protein>
    <submittedName>
        <fullName evidence="3">Menaquinone-dependent protoporphyrinogen oxidase</fullName>
    </submittedName>
</protein>
<evidence type="ECO:0000313" key="4">
    <source>
        <dbReference type="Proteomes" id="UP000238034"/>
    </source>
</evidence>
<dbReference type="PROSITE" id="PS50902">
    <property type="entry name" value="FLAVODOXIN_LIKE"/>
    <property type="match status" value="1"/>
</dbReference>
<evidence type="ECO:0000256" key="1">
    <source>
        <dbReference type="ARBA" id="ARBA00001917"/>
    </source>
</evidence>
<gene>
    <name evidence="3" type="ORF">B0I27_10298</name>
</gene>
<dbReference type="RefSeq" id="WP_106291448.1">
    <property type="nucleotide sequence ID" value="NZ_PVTH01000002.1"/>
</dbReference>
<organism evidence="3 4">
    <name type="scientific">Arcticibacter pallidicorallinus</name>
    <dbReference type="NCBI Taxonomy" id="1259464"/>
    <lineage>
        <taxon>Bacteria</taxon>
        <taxon>Pseudomonadati</taxon>
        <taxon>Bacteroidota</taxon>
        <taxon>Sphingobacteriia</taxon>
        <taxon>Sphingobacteriales</taxon>
        <taxon>Sphingobacteriaceae</taxon>
        <taxon>Arcticibacter</taxon>
    </lineage>
</organism>
<dbReference type="Proteomes" id="UP000238034">
    <property type="component" value="Unassembled WGS sequence"/>
</dbReference>
<dbReference type="InterPro" id="IPR026816">
    <property type="entry name" value="Flavodoxin_dom"/>
</dbReference>
<dbReference type="Gene3D" id="3.40.50.360">
    <property type="match status" value="1"/>
</dbReference>
<sequence>MKLALIYMSRHGSTEKLARHLATSFGGDIQVFNLAQDTHPDIKDFDGVIIGGSIHYGSIQKEIQLFYKRNLPELLKKRLGLFVCCLLTARNSDQFERAFPLVLRAHCSAAAAFEGDLIYNKLNILERIIFNPQKEERDVIALNESALKTFVDAFTGESPNSITPCIPLKS</sequence>
<keyword evidence="4" id="KW-1185">Reference proteome</keyword>
<dbReference type="InterPro" id="IPR001226">
    <property type="entry name" value="Flavodoxin_CS"/>
</dbReference>
<dbReference type="PANTHER" id="PTHR38030:SF2">
    <property type="entry name" value="PROTOPORPHYRINOGEN IX DEHYDROGENASE [QUINONE]"/>
    <property type="match status" value="1"/>
</dbReference>
<accession>A0A2T0U8X9</accession>
<dbReference type="PROSITE" id="PS00201">
    <property type="entry name" value="FLAVODOXIN"/>
    <property type="match status" value="1"/>
</dbReference>
<name>A0A2T0U8X9_9SPHI</name>
<dbReference type="GO" id="GO:0009055">
    <property type="term" value="F:electron transfer activity"/>
    <property type="evidence" value="ECO:0007669"/>
    <property type="project" value="InterPro"/>
</dbReference>
<dbReference type="GO" id="GO:0070819">
    <property type="term" value="F:menaquinone-dependent protoporphyrinogen oxidase activity"/>
    <property type="evidence" value="ECO:0007669"/>
    <property type="project" value="TreeGrafter"/>
</dbReference>